<keyword evidence="5 7" id="KW-0975">Bacterial flagellum</keyword>
<dbReference type="Pfam" id="PF07195">
    <property type="entry name" value="FliD_C"/>
    <property type="match status" value="1"/>
</dbReference>
<dbReference type="GO" id="GO:0009421">
    <property type="term" value="C:bacterial-type flagellum filament cap"/>
    <property type="evidence" value="ECO:0007669"/>
    <property type="project" value="InterPro"/>
</dbReference>
<proteinExistence type="inferred from homology"/>
<evidence type="ECO:0000256" key="2">
    <source>
        <dbReference type="ARBA" id="ARBA00011255"/>
    </source>
</evidence>
<feature type="domain" description="Flagellar hook-associated protein 2 N-terminal" evidence="9">
    <location>
        <begin position="13"/>
        <end position="105"/>
    </location>
</feature>
<feature type="coiled-coil region" evidence="7">
    <location>
        <begin position="439"/>
        <end position="466"/>
    </location>
</feature>
<sequence>MATLSSLGVGTGGIDTASMLTQMKAAEQTRLTPYTNLKSSYENKISAWGKISSALATLQGSVKKLSGEAFNTLKVSDNKAFSATATAEADADAHDVTVMKLAVSHKLRTSGYEDASKNLGETTGTTRTITITQKNGKELKVELADDETSLNQMAKAINKQEGDVRASVQRTDSGYQLVLSSRTSGTEGEMSVSVQGDDTLGALLNTQEGGRQVNADNDDAVIPGEAGANDGMISVSRAQDAELKVDGIKYTRSSNNITDIIEGVTLNLKAVSEEGKSEQLTLSVDNSAIKSTLQDFVKQYNALLTQTSASSKYVPNDASGLSDDEVAKPNKENGALMGDGTLRGMVGEIRAAVNSAYGDGNADYSSLTSLGITFDSSTGQMTLDEKKLDEAIADSPDQIGKMFKDHAGNQGLASTLNDIITRYTGDKESKTDGLIKSTTDTLDEQVKRVKEQIDKTQKLIDAQVERYRVQFQNLDTTMSQMNSLSNQLISLLSTV</sequence>
<name>A0A1W6B467_9GAMM</name>
<dbReference type="RefSeq" id="WP_085069037.1">
    <property type="nucleotide sequence ID" value="NZ_CP019706.1"/>
</dbReference>
<comment type="function">
    <text evidence="6">Required for the morphogenesis and for the elongation of the flagellar filament by facilitating polymerization of the flagellin monomers at the tip of growing filament. Forms a capping structure, which prevents flagellin subunits (transported through the central channel of the flagellum) from leaking out without polymerization at the distal end.</text>
</comment>
<dbReference type="InterPro" id="IPR003481">
    <property type="entry name" value="FliD_N"/>
</dbReference>
<evidence type="ECO:0000313" key="11">
    <source>
        <dbReference type="EMBL" id="ARJ41843.1"/>
    </source>
</evidence>
<evidence type="ECO:0000256" key="5">
    <source>
        <dbReference type="ARBA" id="ARBA00023143"/>
    </source>
</evidence>
<comment type="subcellular location">
    <subcellularLocation>
        <location evidence="7">Secreted</location>
    </subcellularLocation>
    <subcellularLocation>
        <location evidence="7">Bacterial flagellum</location>
    </subcellularLocation>
</comment>
<evidence type="ECO:0000256" key="1">
    <source>
        <dbReference type="ARBA" id="ARBA00009764"/>
    </source>
</evidence>
<organism evidence="11 12">
    <name type="scientific">Pantoea alhagi</name>
    <dbReference type="NCBI Taxonomy" id="1891675"/>
    <lineage>
        <taxon>Bacteria</taxon>
        <taxon>Pseudomonadati</taxon>
        <taxon>Pseudomonadota</taxon>
        <taxon>Gammaproteobacteria</taxon>
        <taxon>Enterobacterales</taxon>
        <taxon>Erwiniaceae</taxon>
        <taxon>Pantoea</taxon>
    </lineage>
</organism>
<dbReference type="GO" id="GO:0009424">
    <property type="term" value="C:bacterial-type flagellum hook"/>
    <property type="evidence" value="ECO:0007669"/>
    <property type="project" value="UniProtKB-UniRule"/>
</dbReference>
<evidence type="ECO:0000256" key="8">
    <source>
        <dbReference type="SAM" id="MobiDB-lite"/>
    </source>
</evidence>
<dbReference type="InterPro" id="IPR010810">
    <property type="entry name" value="Flagellin_hook_IN_motif"/>
</dbReference>
<keyword evidence="11" id="KW-0969">Cilium</keyword>
<gene>
    <name evidence="11" type="ORF">B1H58_07270</name>
</gene>
<evidence type="ECO:0000256" key="3">
    <source>
        <dbReference type="ARBA" id="ARBA00016246"/>
    </source>
</evidence>
<evidence type="ECO:0000313" key="12">
    <source>
        <dbReference type="Proteomes" id="UP000192900"/>
    </source>
</evidence>
<evidence type="ECO:0000256" key="4">
    <source>
        <dbReference type="ARBA" id="ARBA00023054"/>
    </source>
</evidence>
<keyword evidence="7" id="KW-0964">Secreted</keyword>
<reference evidence="11 12" key="1">
    <citation type="submission" date="2017-02" db="EMBL/GenBank/DDBJ databases">
        <title>Complete genome sequence of the drought resistance-promoting endophyte Pantoea alhagi LTYR-11Z.</title>
        <authorList>
            <person name="Zhang L."/>
        </authorList>
    </citation>
    <scope>NUCLEOTIDE SEQUENCE [LARGE SCALE GENOMIC DNA]</scope>
    <source>
        <strain evidence="11 12">LTYR-11Z</strain>
    </source>
</reference>
<keyword evidence="12" id="KW-1185">Reference proteome</keyword>
<dbReference type="InterPro" id="IPR040026">
    <property type="entry name" value="FliD"/>
</dbReference>
<dbReference type="GO" id="GO:0071973">
    <property type="term" value="P:bacterial-type flagellum-dependent cell motility"/>
    <property type="evidence" value="ECO:0007669"/>
    <property type="project" value="TreeGrafter"/>
</dbReference>
<dbReference type="Proteomes" id="UP000192900">
    <property type="component" value="Chromosome"/>
</dbReference>
<keyword evidence="11" id="KW-0282">Flagellum</keyword>
<accession>A0A1W6B467</accession>
<dbReference type="Pfam" id="PF02465">
    <property type="entry name" value="FliD_N"/>
    <property type="match status" value="1"/>
</dbReference>
<evidence type="ECO:0000256" key="6">
    <source>
        <dbReference type="ARBA" id="ARBA00025175"/>
    </source>
</evidence>
<dbReference type="GO" id="GO:0005576">
    <property type="term" value="C:extracellular region"/>
    <property type="evidence" value="ECO:0007669"/>
    <property type="project" value="UniProtKB-SubCell"/>
</dbReference>
<dbReference type="PANTHER" id="PTHR30288:SF0">
    <property type="entry name" value="FLAGELLAR HOOK-ASSOCIATED PROTEIN 2"/>
    <property type="match status" value="1"/>
</dbReference>
<comment type="subunit">
    <text evidence="2 7">Homopentamer.</text>
</comment>
<evidence type="ECO:0000259" key="9">
    <source>
        <dbReference type="Pfam" id="PF02465"/>
    </source>
</evidence>
<evidence type="ECO:0000259" key="10">
    <source>
        <dbReference type="Pfam" id="PF07195"/>
    </source>
</evidence>
<keyword evidence="11" id="KW-0966">Cell projection</keyword>
<keyword evidence="4 7" id="KW-0175">Coiled coil</keyword>
<dbReference type="STRING" id="1891675.B1H58_07270"/>
<dbReference type="PANTHER" id="PTHR30288">
    <property type="entry name" value="FLAGELLAR CAP/ASSEMBLY PROTEIN FLID"/>
    <property type="match status" value="1"/>
</dbReference>
<feature type="region of interest" description="Disordered" evidence="8">
    <location>
        <begin position="315"/>
        <end position="335"/>
    </location>
</feature>
<dbReference type="InterPro" id="IPR010809">
    <property type="entry name" value="FliD_C"/>
</dbReference>
<comment type="function">
    <text evidence="7">Required for morphogenesis and for the elongation of the flagellar filament by facilitating polymerization of the flagellin monomers at the tip of growing filament. Forms a capping structure, which prevents flagellin subunits (transported through the central channel of the flagellum) from leaking out without polymerization at the distal end.</text>
</comment>
<dbReference type="AlphaFoldDB" id="A0A1W6B467"/>
<comment type="similarity">
    <text evidence="1 7">Belongs to the FliD family.</text>
</comment>
<evidence type="ECO:0000256" key="7">
    <source>
        <dbReference type="RuleBase" id="RU362066"/>
    </source>
</evidence>
<dbReference type="GO" id="GO:0007155">
    <property type="term" value="P:cell adhesion"/>
    <property type="evidence" value="ECO:0007669"/>
    <property type="project" value="InterPro"/>
</dbReference>
<dbReference type="OrthoDB" id="5980200at2"/>
<dbReference type="Pfam" id="PF07196">
    <property type="entry name" value="Flagellin_IN"/>
    <property type="match status" value="1"/>
</dbReference>
<dbReference type="KEGG" id="palh:B1H58_07270"/>
<protein>
    <recommendedName>
        <fullName evidence="3 7">Flagellar hook-associated protein 2</fullName>
        <shortName evidence="7">HAP2</shortName>
    </recommendedName>
    <alternativeName>
        <fullName evidence="7">Flagellar cap protein</fullName>
    </alternativeName>
</protein>
<feature type="domain" description="Flagellar hook-associated protein 2 C-terminal" evidence="10">
    <location>
        <begin position="238"/>
        <end position="483"/>
    </location>
</feature>
<dbReference type="EMBL" id="CP019706">
    <property type="protein sequence ID" value="ARJ41843.1"/>
    <property type="molecule type" value="Genomic_DNA"/>
</dbReference>